<evidence type="ECO:0000256" key="1">
    <source>
        <dbReference type="SAM" id="Coils"/>
    </source>
</evidence>
<proteinExistence type="predicted"/>
<feature type="compositionally biased region" description="Polar residues" evidence="2">
    <location>
        <begin position="229"/>
        <end position="239"/>
    </location>
</feature>
<organism evidence="4 5">
    <name type="scientific">Jatropha curcas</name>
    <name type="common">Barbados nut</name>
    <dbReference type="NCBI Taxonomy" id="180498"/>
    <lineage>
        <taxon>Eukaryota</taxon>
        <taxon>Viridiplantae</taxon>
        <taxon>Streptophyta</taxon>
        <taxon>Embryophyta</taxon>
        <taxon>Tracheophyta</taxon>
        <taxon>Spermatophyta</taxon>
        <taxon>Magnoliopsida</taxon>
        <taxon>eudicotyledons</taxon>
        <taxon>Gunneridae</taxon>
        <taxon>Pentapetalae</taxon>
        <taxon>rosids</taxon>
        <taxon>fabids</taxon>
        <taxon>Malpighiales</taxon>
        <taxon>Euphorbiaceae</taxon>
        <taxon>Crotonoideae</taxon>
        <taxon>Jatropheae</taxon>
        <taxon>Jatropha</taxon>
    </lineage>
</organism>
<feature type="region of interest" description="Disordered" evidence="2">
    <location>
        <begin position="317"/>
        <end position="378"/>
    </location>
</feature>
<feature type="compositionally biased region" description="Polar residues" evidence="2">
    <location>
        <begin position="495"/>
        <end position="531"/>
    </location>
</feature>
<evidence type="ECO:0000313" key="4">
    <source>
        <dbReference type="EMBL" id="KDP24186.1"/>
    </source>
</evidence>
<dbReference type="KEGG" id="jcu:105647051"/>
<dbReference type="PANTHER" id="PTHR36143">
    <property type="entry name" value="OS08G0177500 PROTEIN"/>
    <property type="match status" value="1"/>
</dbReference>
<name>A0A067JJN7_JATCU</name>
<feature type="compositionally biased region" description="Basic and acidic residues" evidence="2">
    <location>
        <begin position="422"/>
        <end position="462"/>
    </location>
</feature>
<feature type="compositionally biased region" description="Polar residues" evidence="2">
    <location>
        <begin position="177"/>
        <end position="193"/>
    </location>
</feature>
<evidence type="ECO:0000256" key="3">
    <source>
        <dbReference type="SAM" id="Phobius"/>
    </source>
</evidence>
<keyword evidence="3" id="KW-1133">Transmembrane helix</keyword>
<evidence type="ECO:0000256" key="2">
    <source>
        <dbReference type="SAM" id="MobiDB-lite"/>
    </source>
</evidence>
<dbReference type="STRING" id="180498.A0A067JJN7"/>
<keyword evidence="3" id="KW-0472">Membrane</keyword>
<feature type="transmembrane region" description="Helical" evidence="3">
    <location>
        <begin position="20"/>
        <end position="38"/>
    </location>
</feature>
<keyword evidence="5" id="KW-1185">Reference proteome</keyword>
<sequence length="581" mass="64978">MAMGTAGGSHKGNNNKGKSYGVIILLAFGAALFGVIVIHKLRERRIFNLLVKEKDTELISLHLLLQKEKEYTKEMKRRTEEMKAKIYSLRTQKMETDRKILEMQSTIDSLRDEQKVMESALEEKLNEINMNRDTSIDPDAANHQIRALMEQLKQKESEIEDLKRRFENPYKIWSVNTDDPSNSQIKLNMTTNLADKDKTKVSDSEAKGGKMHESTSYSNGDSRSDDESNTPMKMLSNSLEGLRNKDAIDNGQENKNETSQDTGALGAREENNTANATEGIGSTVGKVTQTGDADNDMKVADSQAYKVARDELQGLRSYQQEEGQEQGTFKGGVKLEMTDNARSSGSKAKGKHAKGKRWRISAQNRRLENNRNSENNGATLRTRKFSHNDQDAPMDREAAIASAKGKTGSKEIISGDNPFQGAKEEDFSNAKLLEPRNSEDSEDLKNKHIRDDTTNHVEKFDGVSKGSQLSQDGQVLINGRFDGKAPETRSKAKKQSSVEVQQYEGQEISGINGSRNDSNTNIQNSAEQVNAASKHERPEEIEPQIINLETAEATGDFYRESVSDLEEGKEEYKEETDESEF</sequence>
<gene>
    <name evidence="4" type="ORF">JCGZ_25843</name>
</gene>
<feature type="compositionally biased region" description="Basic and acidic residues" evidence="2">
    <location>
        <begin position="481"/>
        <end position="490"/>
    </location>
</feature>
<feature type="compositionally biased region" description="Polar residues" evidence="2">
    <location>
        <begin position="317"/>
        <end position="327"/>
    </location>
</feature>
<keyword evidence="1" id="KW-0175">Coiled coil</keyword>
<feature type="region of interest" description="Disordered" evidence="2">
    <location>
        <begin position="401"/>
        <end position="553"/>
    </location>
</feature>
<feature type="coiled-coil region" evidence="1">
    <location>
        <begin position="93"/>
        <end position="165"/>
    </location>
</feature>
<dbReference type="OrthoDB" id="656845at2759"/>
<feature type="region of interest" description="Disordered" evidence="2">
    <location>
        <begin position="272"/>
        <end position="294"/>
    </location>
</feature>
<keyword evidence="3" id="KW-0812">Transmembrane</keyword>
<protein>
    <submittedName>
        <fullName evidence="4">Uncharacterized protein</fullName>
    </submittedName>
</protein>
<feature type="compositionally biased region" description="Basic residues" evidence="2">
    <location>
        <begin position="348"/>
        <end position="359"/>
    </location>
</feature>
<feature type="compositionally biased region" description="Basic and acidic residues" evidence="2">
    <location>
        <begin position="194"/>
        <end position="213"/>
    </location>
</feature>
<feature type="region of interest" description="Disordered" evidence="2">
    <location>
        <begin position="177"/>
        <end position="243"/>
    </location>
</feature>
<reference evidence="4 5" key="1">
    <citation type="journal article" date="2014" name="PLoS ONE">
        <title>Global Analysis of Gene Expression Profiles in Physic Nut (Jatropha curcas L.) Seedlings Exposed to Salt Stress.</title>
        <authorList>
            <person name="Zhang L."/>
            <person name="Zhang C."/>
            <person name="Wu P."/>
            <person name="Chen Y."/>
            <person name="Li M."/>
            <person name="Jiang H."/>
            <person name="Wu G."/>
        </authorList>
    </citation>
    <scope>NUCLEOTIDE SEQUENCE [LARGE SCALE GENOMIC DNA]</scope>
    <source>
        <strain evidence="5">cv. GZQX0401</strain>
        <tissue evidence="4">Young leaves</tissue>
    </source>
</reference>
<dbReference type="AlphaFoldDB" id="A0A067JJN7"/>
<dbReference type="PANTHER" id="PTHR36143:SF4">
    <property type="entry name" value="OS08G0177500 PROTEIN"/>
    <property type="match status" value="1"/>
</dbReference>
<accession>A0A067JJN7</accession>
<evidence type="ECO:0000313" key="5">
    <source>
        <dbReference type="Proteomes" id="UP000027138"/>
    </source>
</evidence>
<dbReference type="Proteomes" id="UP000027138">
    <property type="component" value="Unassembled WGS sequence"/>
</dbReference>
<dbReference type="EMBL" id="KK915137">
    <property type="protein sequence ID" value="KDP24186.1"/>
    <property type="molecule type" value="Genomic_DNA"/>
</dbReference>